<dbReference type="EMBL" id="JAIWYP010000009">
    <property type="protein sequence ID" value="KAH3777742.1"/>
    <property type="molecule type" value="Genomic_DNA"/>
</dbReference>
<reference evidence="1" key="2">
    <citation type="submission" date="2020-11" db="EMBL/GenBank/DDBJ databases">
        <authorList>
            <person name="McCartney M.A."/>
            <person name="Auch B."/>
            <person name="Kono T."/>
            <person name="Mallez S."/>
            <person name="Becker A."/>
            <person name="Gohl D.M."/>
            <person name="Silverstein K.A.T."/>
            <person name="Koren S."/>
            <person name="Bechman K.B."/>
            <person name="Herman A."/>
            <person name="Abrahante J.E."/>
            <person name="Garbe J."/>
        </authorList>
    </citation>
    <scope>NUCLEOTIDE SEQUENCE</scope>
    <source>
        <strain evidence="1">Duluth1</strain>
        <tissue evidence="1">Whole animal</tissue>
    </source>
</reference>
<dbReference type="Proteomes" id="UP000828390">
    <property type="component" value="Unassembled WGS sequence"/>
</dbReference>
<gene>
    <name evidence="1" type="ORF">DPMN_179190</name>
</gene>
<evidence type="ECO:0000313" key="2">
    <source>
        <dbReference type="Proteomes" id="UP000828390"/>
    </source>
</evidence>
<organism evidence="1 2">
    <name type="scientific">Dreissena polymorpha</name>
    <name type="common">Zebra mussel</name>
    <name type="synonym">Mytilus polymorpha</name>
    <dbReference type="NCBI Taxonomy" id="45954"/>
    <lineage>
        <taxon>Eukaryota</taxon>
        <taxon>Metazoa</taxon>
        <taxon>Spiralia</taxon>
        <taxon>Lophotrochozoa</taxon>
        <taxon>Mollusca</taxon>
        <taxon>Bivalvia</taxon>
        <taxon>Autobranchia</taxon>
        <taxon>Heteroconchia</taxon>
        <taxon>Euheterodonta</taxon>
        <taxon>Imparidentia</taxon>
        <taxon>Neoheterodontei</taxon>
        <taxon>Myida</taxon>
        <taxon>Dreissenoidea</taxon>
        <taxon>Dreissenidae</taxon>
        <taxon>Dreissena</taxon>
    </lineage>
</organism>
<accession>A0A9D4IM44</accession>
<protein>
    <submittedName>
        <fullName evidence="1">Uncharacterized protein</fullName>
    </submittedName>
</protein>
<name>A0A9D4IM44_DREPO</name>
<proteinExistence type="predicted"/>
<sequence>MHRQLLCRIPMFASVCRVLRASKVLGGAVPLRGERSVYPRRLEVRRTQGLSPGR</sequence>
<comment type="caution">
    <text evidence="1">The sequence shown here is derived from an EMBL/GenBank/DDBJ whole genome shotgun (WGS) entry which is preliminary data.</text>
</comment>
<reference evidence="1" key="1">
    <citation type="journal article" date="2019" name="bioRxiv">
        <title>The Genome of the Zebra Mussel, Dreissena polymorpha: A Resource for Invasive Species Research.</title>
        <authorList>
            <person name="McCartney M.A."/>
            <person name="Auch B."/>
            <person name="Kono T."/>
            <person name="Mallez S."/>
            <person name="Zhang Y."/>
            <person name="Obille A."/>
            <person name="Becker A."/>
            <person name="Abrahante J.E."/>
            <person name="Garbe J."/>
            <person name="Badalamenti J.P."/>
            <person name="Herman A."/>
            <person name="Mangelson H."/>
            <person name="Liachko I."/>
            <person name="Sullivan S."/>
            <person name="Sone E.D."/>
            <person name="Koren S."/>
            <person name="Silverstein K.A.T."/>
            <person name="Beckman K.B."/>
            <person name="Gohl D.M."/>
        </authorList>
    </citation>
    <scope>NUCLEOTIDE SEQUENCE</scope>
    <source>
        <strain evidence="1">Duluth1</strain>
        <tissue evidence="1">Whole animal</tissue>
    </source>
</reference>
<keyword evidence="2" id="KW-1185">Reference proteome</keyword>
<evidence type="ECO:0000313" key="1">
    <source>
        <dbReference type="EMBL" id="KAH3777742.1"/>
    </source>
</evidence>
<dbReference type="AlphaFoldDB" id="A0A9D4IM44"/>